<gene>
    <name evidence="1" type="ORF">TCM_002608</name>
</gene>
<dbReference type="PANTHER" id="PTHR47723">
    <property type="entry name" value="OS05G0353850 PROTEIN"/>
    <property type="match status" value="1"/>
</dbReference>
<dbReference type="PANTHER" id="PTHR47723:SF19">
    <property type="entry name" value="POLYNUCLEOTIDYL TRANSFERASE, RIBONUCLEASE H-LIKE SUPERFAMILY PROTEIN"/>
    <property type="match status" value="1"/>
</dbReference>
<organism evidence="1 2">
    <name type="scientific">Theobroma cacao</name>
    <name type="common">Cacao</name>
    <name type="synonym">Cocoa</name>
    <dbReference type="NCBI Taxonomy" id="3641"/>
    <lineage>
        <taxon>Eukaryota</taxon>
        <taxon>Viridiplantae</taxon>
        <taxon>Streptophyta</taxon>
        <taxon>Embryophyta</taxon>
        <taxon>Tracheophyta</taxon>
        <taxon>Spermatophyta</taxon>
        <taxon>Magnoliopsida</taxon>
        <taxon>eudicotyledons</taxon>
        <taxon>Gunneridae</taxon>
        <taxon>Pentapetalae</taxon>
        <taxon>rosids</taxon>
        <taxon>malvids</taxon>
        <taxon>Malvales</taxon>
        <taxon>Malvaceae</taxon>
        <taxon>Byttnerioideae</taxon>
        <taxon>Theobroma</taxon>
    </lineage>
</organism>
<dbReference type="InParanoid" id="A0A061DLP9"/>
<evidence type="ECO:0008006" key="3">
    <source>
        <dbReference type="Google" id="ProtNLM"/>
    </source>
</evidence>
<dbReference type="Proteomes" id="UP000026915">
    <property type="component" value="Chromosome 1"/>
</dbReference>
<evidence type="ECO:0000313" key="2">
    <source>
        <dbReference type="Proteomes" id="UP000026915"/>
    </source>
</evidence>
<dbReference type="SUPFAM" id="SSF53098">
    <property type="entry name" value="Ribonuclease H-like"/>
    <property type="match status" value="1"/>
</dbReference>
<proteinExistence type="predicted"/>
<sequence>MNISGYYISPEDWITVTGHFNINTVGSSWGNPAPTGAGFSGRLGDTTSLSAELWAIYGGLEAAANGTINHSCGSPIDDCRRLVKSIGVEAVRHVPRQGNASADILAKAGVTQEQDFVLYNTPPDCISLALLADVVGVVHPRTHTSYWGYISS</sequence>
<dbReference type="Gramene" id="EOX93694">
    <property type="protein sequence ID" value="EOX93694"/>
    <property type="gene ID" value="TCM_002608"/>
</dbReference>
<dbReference type="InterPro" id="IPR012337">
    <property type="entry name" value="RNaseH-like_sf"/>
</dbReference>
<accession>A0A061DLP9</accession>
<name>A0A061DLP9_THECC</name>
<dbReference type="CDD" id="cd06222">
    <property type="entry name" value="RNase_H_like"/>
    <property type="match status" value="1"/>
</dbReference>
<dbReference type="InterPro" id="IPR053151">
    <property type="entry name" value="RNase_H-like"/>
</dbReference>
<reference evidence="1 2" key="1">
    <citation type="journal article" date="2013" name="Genome Biol.">
        <title>The genome sequence of the most widely cultivated cacao type and its use to identify candidate genes regulating pod color.</title>
        <authorList>
            <person name="Motamayor J.C."/>
            <person name="Mockaitis K."/>
            <person name="Schmutz J."/>
            <person name="Haiminen N."/>
            <person name="Iii D.L."/>
            <person name="Cornejo O."/>
            <person name="Findley S.D."/>
            <person name="Zheng P."/>
            <person name="Utro F."/>
            <person name="Royaert S."/>
            <person name="Saski C."/>
            <person name="Jenkins J."/>
            <person name="Podicheti R."/>
            <person name="Zhao M."/>
            <person name="Scheffler B.E."/>
            <person name="Stack J.C."/>
            <person name="Feltus F.A."/>
            <person name="Mustiga G.M."/>
            <person name="Amores F."/>
            <person name="Phillips W."/>
            <person name="Marelli J.P."/>
            <person name="May G.D."/>
            <person name="Shapiro H."/>
            <person name="Ma J."/>
            <person name="Bustamante C.D."/>
            <person name="Schnell R.J."/>
            <person name="Main D."/>
            <person name="Gilbert D."/>
            <person name="Parida L."/>
            <person name="Kuhn D.N."/>
        </authorList>
    </citation>
    <scope>NUCLEOTIDE SEQUENCE [LARGE SCALE GENOMIC DNA]</scope>
    <source>
        <strain evidence="2">cv. Matina 1-6</strain>
    </source>
</reference>
<dbReference type="HOGENOM" id="CLU_1725594_0_0_1"/>
<dbReference type="AlphaFoldDB" id="A0A061DLP9"/>
<keyword evidence="2" id="KW-1185">Reference proteome</keyword>
<dbReference type="EMBL" id="CM001879">
    <property type="protein sequence ID" value="EOX93694.1"/>
    <property type="molecule type" value="Genomic_DNA"/>
</dbReference>
<protein>
    <recommendedName>
        <fullName evidence="3">RNase H type-1 domain-containing protein</fullName>
    </recommendedName>
</protein>
<dbReference type="OMA" id="HFNINTV"/>
<evidence type="ECO:0000313" key="1">
    <source>
        <dbReference type="EMBL" id="EOX93694.1"/>
    </source>
</evidence>
<dbReference type="InterPro" id="IPR044730">
    <property type="entry name" value="RNase_H-like_dom_plant"/>
</dbReference>